<dbReference type="STRING" id="1317121.ATO11_13810"/>
<evidence type="ECO:0008006" key="4">
    <source>
        <dbReference type="Google" id="ProtNLM"/>
    </source>
</evidence>
<sequence>MRILIAFVFAILPAALAAQQEDSVFDDYQSYAAFVDDHIMGRDFVPLIQFLGGRDEYTREELQSLQAQFTGIYPQDFTDGAVLKETTLGARFLTEVRAYWGPSGYIWFGALLHEREGQVVVINFRLNSKSMAVLTDY</sequence>
<evidence type="ECO:0000313" key="2">
    <source>
        <dbReference type="EMBL" id="KNG93000.1"/>
    </source>
</evidence>
<gene>
    <name evidence="2" type="ORF">ATO11_13810</name>
</gene>
<name>A0A0L1JML9_9RHOB</name>
<feature type="signal peptide" evidence="1">
    <location>
        <begin position="1"/>
        <end position="17"/>
    </location>
</feature>
<accession>A0A0L1JML9</accession>
<protein>
    <recommendedName>
        <fullName evidence="4">DUF3887 domain-containing protein</fullName>
    </recommendedName>
</protein>
<dbReference type="EMBL" id="AQQZ01000006">
    <property type="protein sequence ID" value="KNG93000.1"/>
    <property type="molecule type" value="Genomic_DNA"/>
</dbReference>
<reference evidence="2 3" key="1">
    <citation type="journal article" date="2015" name="Int. J. Syst. Evol. Microbiol.">
        <title>Aestuariivita atlantica sp. nov., isolated from deep sea sediment of the Atlantic Ocean.</title>
        <authorList>
            <person name="Li G."/>
            <person name="Lai Q."/>
            <person name="Du Y."/>
            <person name="Liu X."/>
            <person name="Sun F."/>
            <person name="Shao Z."/>
        </authorList>
    </citation>
    <scope>NUCLEOTIDE SEQUENCE [LARGE SCALE GENOMIC DNA]</scope>
    <source>
        <strain evidence="2 3">22II-S11-z3</strain>
    </source>
</reference>
<evidence type="ECO:0000256" key="1">
    <source>
        <dbReference type="SAM" id="SignalP"/>
    </source>
</evidence>
<dbReference type="AlphaFoldDB" id="A0A0L1JML9"/>
<comment type="caution">
    <text evidence="2">The sequence shown here is derived from an EMBL/GenBank/DDBJ whole genome shotgun (WGS) entry which is preliminary data.</text>
</comment>
<dbReference type="OrthoDB" id="7742632at2"/>
<evidence type="ECO:0000313" key="3">
    <source>
        <dbReference type="Proteomes" id="UP000036938"/>
    </source>
</evidence>
<dbReference type="Proteomes" id="UP000036938">
    <property type="component" value="Unassembled WGS sequence"/>
</dbReference>
<keyword evidence="3" id="KW-1185">Reference proteome</keyword>
<feature type="chain" id="PRO_5005553725" description="DUF3887 domain-containing protein" evidence="1">
    <location>
        <begin position="18"/>
        <end position="137"/>
    </location>
</feature>
<organism evidence="2 3">
    <name type="scientific">Pseudaestuariivita atlantica</name>
    <dbReference type="NCBI Taxonomy" id="1317121"/>
    <lineage>
        <taxon>Bacteria</taxon>
        <taxon>Pseudomonadati</taxon>
        <taxon>Pseudomonadota</taxon>
        <taxon>Alphaproteobacteria</taxon>
        <taxon>Rhodobacterales</taxon>
        <taxon>Paracoccaceae</taxon>
        <taxon>Pseudaestuariivita</taxon>
    </lineage>
</organism>
<keyword evidence="1" id="KW-0732">Signal</keyword>
<dbReference type="RefSeq" id="WP_050531488.1">
    <property type="nucleotide sequence ID" value="NZ_AQQZ01000006.1"/>
</dbReference>
<proteinExistence type="predicted"/>